<accession>A0A7J8ZGP6</accession>
<reference evidence="3 4" key="1">
    <citation type="journal article" date="2019" name="Genome Biol. Evol.">
        <title>Insights into the evolution of the New World diploid cottons (Gossypium, subgenus Houzingenia) based on genome sequencing.</title>
        <authorList>
            <person name="Grover C.E."/>
            <person name="Arick M.A. 2nd"/>
            <person name="Thrash A."/>
            <person name="Conover J.L."/>
            <person name="Sanders W.S."/>
            <person name="Peterson D.G."/>
            <person name="Frelichowski J.E."/>
            <person name="Scheffler J.A."/>
            <person name="Scheffler B.E."/>
            <person name="Wendel J.F."/>
        </authorList>
    </citation>
    <scope>NUCLEOTIDE SEQUENCE [LARGE SCALE GENOMIC DNA]</scope>
    <source>
        <strain evidence="3">4</strain>
        <tissue evidence="3">Leaf</tissue>
    </source>
</reference>
<keyword evidence="4" id="KW-1185">Reference proteome</keyword>
<dbReference type="Pfam" id="PF13966">
    <property type="entry name" value="zf-RVT"/>
    <property type="match status" value="1"/>
</dbReference>
<feature type="non-terminal residue" evidence="3">
    <location>
        <position position="1"/>
    </location>
</feature>
<dbReference type="EMBL" id="JABEZV010000005">
    <property type="protein sequence ID" value="MBA0711027.1"/>
    <property type="molecule type" value="Genomic_DNA"/>
</dbReference>
<dbReference type="InterPro" id="IPR044730">
    <property type="entry name" value="RNase_H-like_dom_plant"/>
</dbReference>
<proteinExistence type="predicted"/>
<feature type="domain" description="Reverse transcriptase zinc-binding" evidence="2">
    <location>
        <begin position="26"/>
        <end position="80"/>
    </location>
</feature>
<dbReference type="AlphaFoldDB" id="A0A7J8ZGP6"/>
<dbReference type="InterPro" id="IPR012337">
    <property type="entry name" value="RNaseH-like_sf"/>
</dbReference>
<evidence type="ECO:0008006" key="5">
    <source>
        <dbReference type="Google" id="ProtNLM"/>
    </source>
</evidence>
<name>A0A7J8ZGP6_9ROSI</name>
<evidence type="ECO:0000313" key="3">
    <source>
        <dbReference type="EMBL" id="MBA0711027.1"/>
    </source>
</evidence>
<dbReference type="InterPro" id="IPR036397">
    <property type="entry name" value="RNaseH_sf"/>
</dbReference>
<dbReference type="GO" id="GO:0003676">
    <property type="term" value="F:nucleic acid binding"/>
    <property type="evidence" value="ECO:0007669"/>
    <property type="project" value="InterPro"/>
</dbReference>
<gene>
    <name evidence="3" type="ORF">Golax_010264</name>
</gene>
<dbReference type="Proteomes" id="UP000593574">
    <property type="component" value="Unassembled WGS sequence"/>
</dbReference>
<dbReference type="GO" id="GO:0004523">
    <property type="term" value="F:RNA-DNA hybrid ribonuclease activity"/>
    <property type="evidence" value="ECO:0007669"/>
    <property type="project" value="InterPro"/>
</dbReference>
<dbReference type="Pfam" id="PF13456">
    <property type="entry name" value="RVT_3"/>
    <property type="match status" value="1"/>
</dbReference>
<evidence type="ECO:0000313" key="4">
    <source>
        <dbReference type="Proteomes" id="UP000593574"/>
    </source>
</evidence>
<dbReference type="InterPro" id="IPR026960">
    <property type="entry name" value="RVT-Znf"/>
</dbReference>
<dbReference type="InterPro" id="IPR002156">
    <property type="entry name" value="RNaseH_domain"/>
</dbReference>
<dbReference type="CDD" id="cd06222">
    <property type="entry name" value="RNase_H_like"/>
    <property type="match status" value="1"/>
</dbReference>
<dbReference type="InterPro" id="IPR052929">
    <property type="entry name" value="RNase_H-like_EbsB-rel"/>
</dbReference>
<dbReference type="Gene3D" id="3.30.420.10">
    <property type="entry name" value="Ribonuclease H-like superfamily/Ribonuclease H"/>
    <property type="match status" value="1"/>
</dbReference>
<dbReference type="PANTHER" id="PTHR47074">
    <property type="entry name" value="BNAC02G40300D PROTEIN"/>
    <property type="match status" value="1"/>
</dbReference>
<feature type="domain" description="RNase H type-1" evidence="1">
    <location>
        <begin position="136"/>
        <end position="256"/>
    </location>
</feature>
<dbReference type="PANTHER" id="PTHR47074:SF48">
    <property type="entry name" value="POLYNUCLEOTIDYL TRANSFERASE, RIBONUCLEASE H-LIKE SUPERFAMILY PROTEIN"/>
    <property type="match status" value="1"/>
</dbReference>
<sequence>HHVLELKLGLCDSYQHELGLCDSYQLPKIRVFSWRVGHNILPTYDNISRIRQNFSKNCPRCKSREETLIHALEDCPSARAFLTFGDYERCIDWLEDVLRALDVKAAADFFTLLWNCWNNRNKLVFHGKDDEARVINFDAAVLHRRMGFGVITRDSDGFVIGGSSGFNDKLMKADWAEMEAFDESLKMASNLNISKVIFESDCANLVNKVKKMGLDITIMGCCVNEACKIFDNFDLVKINWTNSSSNRVEDFLCKFAVHNRCNWSFKMDYPSEIHDIVMNEAIN</sequence>
<comment type="caution">
    <text evidence="3">The sequence shown here is derived from an EMBL/GenBank/DDBJ whole genome shotgun (WGS) entry which is preliminary data.</text>
</comment>
<evidence type="ECO:0000259" key="2">
    <source>
        <dbReference type="Pfam" id="PF13966"/>
    </source>
</evidence>
<evidence type="ECO:0000259" key="1">
    <source>
        <dbReference type="Pfam" id="PF13456"/>
    </source>
</evidence>
<dbReference type="SUPFAM" id="SSF53098">
    <property type="entry name" value="Ribonuclease H-like"/>
    <property type="match status" value="1"/>
</dbReference>
<organism evidence="3 4">
    <name type="scientific">Gossypium laxum</name>
    <dbReference type="NCBI Taxonomy" id="34288"/>
    <lineage>
        <taxon>Eukaryota</taxon>
        <taxon>Viridiplantae</taxon>
        <taxon>Streptophyta</taxon>
        <taxon>Embryophyta</taxon>
        <taxon>Tracheophyta</taxon>
        <taxon>Spermatophyta</taxon>
        <taxon>Magnoliopsida</taxon>
        <taxon>eudicotyledons</taxon>
        <taxon>Gunneridae</taxon>
        <taxon>Pentapetalae</taxon>
        <taxon>rosids</taxon>
        <taxon>malvids</taxon>
        <taxon>Malvales</taxon>
        <taxon>Malvaceae</taxon>
        <taxon>Malvoideae</taxon>
        <taxon>Gossypium</taxon>
    </lineage>
</organism>
<protein>
    <recommendedName>
        <fullName evidence="5">RNase H type-1 domain-containing protein</fullName>
    </recommendedName>
</protein>